<gene>
    <name evidence="4" type="primary">secG</name>
    <name evidence="4" type="ORF">SNAT2548_LOCUS31711</name>
</gene>
<dbReference type="PANTHER" id="PTHR24198">
    <property type="entry name" value="ANKYRIN REPEAT AND PROTEIN KINASE DOMAIN-CONTAINING PROTEIN"/>
    <property type="match status" value="1"/>
</dbReference>
<keyword evidence="2 3" id="KW-0040">ANK repeat</keyword>
<keyword evidence="1" id="KW-0677">Repeat</keyword>
<evidence type="ECO:0000256" key="3">
    <source>
        <dbReference type="PROSITE-ProRule" id="PRU00023"/>
    </source>
</evidence>
<feature type="repeat" description="ANK" evidence="3">
    <location>
        <begin position="322"/>
        <end position="348"/>
    </location>
</feature>
<feature type="repeat" description="ANK" evidence="3">
    <location>
        <begin position="155"/>
        <end position="187"/>
    </location>
</feature>
<dbReference type="SUPFAM" id="SSF48403">
    <property type="entry name" value="Ankyrin repeat"/>
    <property type="match status" value="1"/>
</dbReference>
<evidence type="ECO:0000313" key="5">
    <source>
        <dbReference type="Proteomes" id="UP000604046"/>
    </source>
</evidence>
<feature type="repeat" description="ANK" evidence="3">
    <location>
        <begin position="289"/>
        <end position="321"/>
    </location>
</feature>
<dbReference type="InterPro" id="IPR036770">
    <property type="entry name" value="Ankyrin_rpt-contain_sf"/>
</dbReference>
<feature type="repeat" description="ANK" evidence="3">
    <location>
        <begin position="256"/>
        <end position="288"/>
    </location>
</feature>
<dbReference type="Gene3D" id="1.25.40.20">
    <property type="entry name" value="Ankyrin repeat-containing domain"/>
    <property type="match status" value="3"/>
</dbReference>
<dbReference type="OrthoDB" id="341259at2759"/>
<proteinExistence type="predicted"/>
<dbReference type="InterPro" id="IPR002110">
    <property type="entry name" value="Ankyrin_rpt"/>
</dbReference>
<feature type="non-terminal residue" evidence="4">
    <location>
        <position position="384"/>
    </location>
</feature>
<feature type="repeat" description="ANK" evidence="3">
    <location>
        <begin position="119"/>
        <end position="151"/>
    </location>
</feature>
<dbReference type="Pfam" id="PF12796">
    <property type="entry name" value="Ank_2"/>
    <property type="match status" value="2"/>
</dbReference>
<evidence type="ECO:0000256" key="2">
    <source>
        <dbReference type="ARBA" id="ARBA00023043"/>
    </source>
</evidence>
<name>A0A812UA28_9DINO</name>
<evidence type="ECO:0000313" key="4">
    <source>
        <dbReference type="EMBL" id="CAE7561821.1"/>
    </source>
</evidence>
<organism evidence="4 5">
    <name type="scientific">Symbiodinium natans</name>
    <dbReference type="NCBI Taxonomy" id="878477"/>
    <lineage>
        <taxon>Eukaryota</taxon>
        <taxon>Sar</taxon>
        <taxon>Alveolata</taxon>
        <taxon>Dinophyceae</taxon>
        <taxon>Suessiales</taxon>
        <taxon>Symbiodiniaceae</taxon>
        <taxon>Symbiodinium</taxon>
    </lineage>
</organism>
<dbReference type="PANTHER" id="PTHR24198:SF165">
    <property type="entry name" value="ANKYRIN REPEAT-CONTAINING PROTEIN-RELATED"/>
    <property type="match status" value="1"/>
</dbReference>
<comment type="caution">
    <text evidence="4">The sequence shown here is derived from an EMBL/GenBank/DDBJ whole genome shotgun (WGS) entry which is preliminary data.</text>
</comment>
<dbReference type="PROSITE" id="PS50088">
    <property type="entry name" value="ANK_REPEAT"/>
    <property type="match status" value="5"/>
</dbReference>
<dbReference type="EMBL" id="CAJNDS010002671">
    <property type="protein sequence ID" value="CAE7561821.1"/>
    <property type="molecule type" value="Genomic_DNA"/>
</dbReference>
<evidence type="ECO:0000256" key="1">
    <source>
        <dbReference type="ARBA" id="ARBA00022737"/>
    </source>
</evidence>
<sequence length="384" mass="40555">MEAAGSLHVFGLSGNLLATAPDKILQAISADFAAGLKTHLQLKTGIPSVRQRLFWGEAEVCLPTCPWDDSALPVNLQMVIMPLRQDKIGELHAAVALGKLENVQQLLSEGQDPNLPGKEGVTPLLIAADRRRLQIAAALTEASANPNIPGEAEGGGATPLIAAAAHGDTRMVQHLLHARASPDLSGSDGKSPLLTATLHGHLAVVECLVGALCDIDRPVVGQACTNPLFSAAESNHSRIVAALLRARADIDWQNMEGKTPLWCAVANGSLQSARCLIRAGASTNCPDQHGDAPLWVAAACGQSEAVDCLIAARADVNQAAGNGQSPLCMAALRCDLPVLRSLMRAGADQRPDRQGRTPAEVTLSPEVKKELHGQRHRCRQTFRQ</sequence>
<reference evidence="4" key="1">
    <citation type="submission" date="2021-02" db="EMBL/GenBank/DDBJ databases">
        <authorList>
            <person name="Dougan E. K."/>
            <person name="Rhodes N."/>
            <person name="Thang M."/>
            <person name="Chan C."/>
        </authorList>
    </citation>
    <scope>NUCLEOTIDE SEQUENCE</scope>
</reference>
<accession>A0A812UA28</accession>
<dbReference type="PROSITE" id="PS50297">
    <property type="entry name" value="ANK_REP_REGION"/>
    <property type="match status" value="2"/>
</dbReference>
<dbReference type="SMART" id="SM00248">
    <property type="entry name" value="ANK"/>
    <property type="match status" value="8"/>
</dbReference>
<keyword evidence="5" id="KW-1185">Reference proteome</keyword>
<dbReference type="Proteomes" id="UP000604046">
    <property type="component" value="Unassembled WGS sequence"/>
</dbReference>
<dbReference type="AlphaFoldDB" id="A0A812UA28"/>
<protein>
    <submittedName>
        <fullName evidence="4">SecG protein</fullName>
    </submittedName>
</protein>